<dbReference type="PANTHER" id="PTHR30419:SF31">
    <property type="entry name" value="BLR3139 PROTEIN"/>
    <property type="match status" value="1"/>
</dbReference>
<gene>
    <name evidence="7" type="ORF">O4U47_28390</name>
</gene>
<dbReference type="Gene3D" id="3.40.190.10">
    <property type="entry name" value="Periplasmic binding protein-like II"/>
    <property type="match status" value="2"/>
</dbReference>
<dbReference type="PRINTS" id="PR00039">
    <property type="entry name" value="HTHLYSR"/>
</dbReference>
<dbReference type="InterPro" id="IPR036390">
    <property type="entry name" value="WH_DNA-bd_sf"/>
</dbReference>
<evidence type="ECO:0000256" key="5">
    <source>
        <dbReference type="SAM" id="MobiDB-lite"/>
    </source>
</evidence>
<reference evidence="7" key="1">
    <citation type="submission" date="2023-01" db="EMBL/GenBank/DDBJ databases">
        <title>Draft genome sequence of Nocardiopsis sp. LSu2-4 isolated from halophytes.</title>
        <authorList>
            <person name="Duangmal K."/>
            <person name="Chantavorakit T."/>
        </authorList>
    </citation>
    <scope>NUCLEOTIDE SEQUENCE</scope>
    <source>
        <strain evidence="7">LSu2-4</strain>
    </source>
</reference>
<dbReference type="Pfam" id="PF03466">
    <property type="entry name" value="LysR_substrate"/>
    <property type="match status" value="1"/>
</dbReference>
<dbReference type="InterPro" id="IPR005119">
    <property type="entry name" value="LysR_subst-bd"/>
</dbReference>
<accession>A0ABT4TW62</accession>
<feature type="region of interest" description="Disordered" evidence="5">
    <location>
        <begin position="300"/>
        <end position="345"/>
    </location>
</feature>
<dbReference type="PANTHER" id="PTHR30419">
    <property type="entry name" value="HTH-TYPE TRANSCRIPTIONAL REGULATOR YBHD"/>
    <property type="match status" value="1"/>
</dbReference>
<evidence type="ECO:0000256" key="2">
    <source>
        <dbReference type="ARBA" id="ARBA00023015"/>
    </source>
</evidence>
<feature type="domain" description="HTH lysR-type" evidence="6">
    <location>
        <begin position="1"/>
        <end position="58"/>
    </location>
</feature>
<dbReference type="PROSITE" id="PS50931">
    <property type="entry name" value="HTH_LYSR"/>
    <property type="match status" value="1"/>
</dbReference>
<dbReference type="SUPFAM" id="SSF46785">
    <property type="entry name" value="Winged helix' DNA-binding domain"/>
    <property type="match status" value="1"/>
</dbReference>
<protein>
    <submittedName>
        <fullName evidence="7">LysR family transcriptional regulator</fullName>
    </submittedName>
</protein>
<dbReference type="EMBL" id="JAQFWP010000085">
    <property type="protein sequence ID" value="MDA2808460.1"/>
    <property type="molecule type" value="Genomic_DNA"/>
</dbReference>
<name>A0ABT4TW62_9ACTN</name>
<organism evidence="7 8">
    <name type="scientific">Nocardiopsis suaedae</name>
    <dbReference type="NCBI Taxonomy" id="3018444"/>
    <lineage>
        <taxon>Bacteria</taxon>
        <taxon>Bacillati</taxon>
        <taxon>Actinomycetota</taxon>
        <taxon>Actinomycetes</taxon>
        <taxon>Streptosporangiales</taxon>
        <taxon>Nocardiopsidaceae</taxon>
        <taxon>Nocardiopsis</taxon>
    </lineage>
</organism>
<sequence>MLIRQLEYLAALDRERHFARAAGACHVSQPALSAALRKLEAELDIRIVRRGHRFEGFTPEGERVLRWAYRILAERDLLDAEVGAMRKGRTGRLRIGVLPSAAAAVAHLTAPFGTRHPRVRLSVRALPAEEIARGLADGSLDCGVAHLGAASGRSPGAMVRLYAERGVVLACPGRFPGRSSVAWEELAGVPLCGLTCGGGALRAMEAALAEHGGSPSVQVETDALPALYTHVAEGDWCGVVAHSWLCSAPPPPGVRVLPVAGAERVCEVGIVVPERTPEPLLAREFAAFARTVPLQEVLDAALPPGPGAPMHAAPGGGGYRPRARDQAPPADPAAGVRSRRSSSPA</sequence>
<comment type="similarity">
    <text evidence="1">Belongs to the LysR transcriptional regulatory family.</text>
</comment>
<keyword evidence="2" id="KW-0805">Transcription regulation</keyword>
<dbReference type="InterPro" id="IPR036388">
    <property type="entry name" value="WH-like_DNA-bd_sf"/>
</dbReference>
<keyword evidence="3" id="KW-0238">DNA-binding</keyword>
<dbReference type="Pfam" id="PF00126">
    <property type="entry name" value="HTH_1"/>
    <property type="match status" value="1"/>
</dbReference>
<dbReference type="InterPro" id="IPR050950">
    <property type="entry name" value="HTH-type_LysR_regulators"/>
</dbReference>
<comment type="caution">
    <text evidence="7">The sequence shown here is derived from an EMBL/GenBank/DDBJ whole genome shotgun (WGS) entry which is preliminary data.</text>
</comment>
<dbReference type="CDD" id="cd05466">
    <property type="entry name" value="PBP2_LTTR_substrate"/>
    <property type="match status" value="1"/>
</dbReference>
<evidence type="ECO:0000256" key="4">
    <source>
        <dbReference type="ARBA" id="ARBA00023163"/>
    </source>
</evidence>
<evidence type="ECO:0000256" key="3">
    <source>
        <dbReference type="ARBA" id="ARBA00023125"/>
    </source>
</evidence>
<evidence type="ECO:0000256" key="1">
    <source>
        <dbReference type="ARBA" id="ARBA00009437"/>
    </source>
</evidence>
<evidence type="ECO:0000313" key="7">
    <source>
        <dbReference type="EMBL" id="MDA2808460.1"/>
    </source>
</evidence>
<dbReference type="RefSeq" id="WP_270681054.1">
    <property type="nucleotide sequence ID" value="NZ_JAQFWP010000085.1"/>
</dbReference>
<proteinExistence type="inferred from homology"/>
<dbReference type="SUPFAM" id="SSF53850">
    <property type="entry name" value="Periplasmic binding protein-like II"/>
    <property type="match status" value="1"/>
</dbReference>
<keyword evidence="4" id="KW-0804">Transcription</keyword>
<dbReference type="InterPro" id="IPR000847">
    <property type="entry name" value="LysR_HTH_N"/>
</dbReference>
<evidence type="ECO:0000259" key="6">
    <source>
        <dbReference type="PROSITE" id="PS50931"/>
    </source>
</evidence>
<keyword evidence="8" id="KW-1185">Reference proteome</keyword>
<evidence type="ECO:0000313" key="8">
    <source>
        <dbReference type="Proteomes" id="UP001165685"/>
    </source>
</evidence>
<dbReference type="Gene3D" id="1.10.10.10">
    <property type="entry name" value="Winged helix-like DNA-binding domain superfamily/Winged helix DNA-binding domain"/>
    <property type="match status" value="1"/>
</dbReference>
<dbReference type="Proteomes" id="UP001165685">
    <property type="component" value="Unassembled WGS sequence"/>
</dbReference>